<feature type="compositionally biased region" description="Basic and acidic residues" evidence="2">
    <location>
        <begin position="1"/>
        <end position="11"/>
    </location>
</feature>
<dbReference type="EMBL" id="JAUEPP010000001">
    <property type="protein sequence ID" value="KAK3355555.1"/>
    <property type="molecule type" value="Genomic_DNA"/>
</dbReference>
<reference evidence="3" key="1">
    <citation type="journal article" date="2023" name="Mol. Phylogenet. Evol.">
        <title>Genome-scale phylogeny and comparative genomics of the fungal order Sordariales.</title>
        <authorList>
            <person name="Hensen N."/>
            <person name="Bonometti L."/>
            <person name="Westerberg I."/>
            <person name="Brannstrom I.O."/>
            <person name="Guillou S."/>
            <person name="Cros-Aarteil S."/>
            <person name="Calhoun S."/>
            <person name="Haridas S."/>
            <person name="Kuo A."/>
            <person name="Mondo S."/>
            <person name="Pangilinan J."/>
            <person name="Riley R."/>
            <person name="LaButti K."/>
            <person name="Andreopoulos B."/>
            <person name="Lipzen A."/>
            <person name="Chen C."/>
            <person name="Yan M."/>
            <person name="Daum C."/>
            <person name="Ng V."/>
            <person name="Clum A."/>
            <person name="Steindorff A."/>
            <person name="Ohm R.A."/>
            <person name="Martin F."/>
            <person name="Silar P."/>
            <person name="Natvig D.O."/>
            <person name="Lalanne C."/>
            <person name="Gautier V."/>
            <person name="Ament-Velasquez S.L."/>
            <person name="Kruys A."/>
            <person name="Hutchinson M.I."/>
            <person name="Powell A.J."/>
            <person name="Barry K."/>
            <person name="Miller A.N."/>
            <person name="Grigoriev I.V."/>
            <person name="Debuchy R."/>
            <person name="Gladieux P."/>
            <person name="Hiltunen Thoren M."/>
            <person name="Johannesson H."/>
        </authorList>
    </citation>
    <scope>NUCLEOTIDE SEQUENCE</scope>
    <source>
        <strain evidence="3">CBS 560.94</strain>
    </source>
</reference>
<protein>
    <submittedName>
        <fullName evidence="3">Uncharacterized protein</fullName>
    </submittedName>
</protein>
<organism evidence="3 4">
    <name type="scientific">Neurospora tetraspora</name>
    <dbReference type="NCBI Taxonomy" id="94610"/>
    <lineage>
        <taxon>Eukaryota</taxon>
        <taxon>Fungi</taxon>
        <taxon>Dikarya</taxon>
        <taxon>Ascomycota</taxon>
        <taxon>Pezizomycotina</taxon>
        <taxon>Sordariomycetes</taxon>
        <taxon>Sordariomycetidae</taxon>
        <taxon>Sordariales</taxon>
        <taxon>Sordariaceae</taxon>
        <taxon>Neurospora</taxon>
    </lineage>
</organism>
<keyword evidence="1" id="KW-0175">Coiled coil</keyword>
<accession>A0AAE0JQG9</accession>
<feature type="coiled-coil region" evidence="1">
    <location>
        <begin position="334"/>
        <end position="433"/>
    </location>
</feature>
<keyword evidence="4" id="KW-1185">Reference proteome</keyword>
<evidence type="ECO:0000313" key="4">
    <source>
        <dbReference type="Proteomes" id="UP001278500"/>
    </source>
</evidence>
<dbReference type="SUPFAM" id="SSF57997">
    <property type="entry name" value="Tropomyosin"/>
    <property type="match status" value="1"/>
</dbReference>
<gene>
    <name evidence="3" type="ORF">B0H65DRAFT_564348</name>
</gene>
<feature type="region of interest" description="Disordered" evidence="2">
    <location>
        <begin position="1"/>
        <end position="38"/>
    </location>
</feature>
<feature type="coiled-coil region" evidence="1">
    <location>
        <begin position="45"/>
        <end position="291"/>
    </location>
</feature>
<dbReference type="Proteomes" id="UP001278500">
    <property type="component" value="Unassembled WGS sequence"/>
</dbReference>
<reference evidence="3" key="2">
    <citation type="submission" date="2023-06" db="EMBL/GenBank/DDBJ databases">
        <authorList>
            <consortium name="Lawrence Berkeley National Laboratory"/>
            <person name="Haridas S."/>
            <person name="Hensen N."/>
            <person name="Bonometti L."/>
            <person name="Westerberg I."/>
            <person name="Brannstrom I.O."/>
            <person name="Guillou S."/>
            <person name="Cros-Aarteil S."/>
            <person name="Calhoun S."/>
            <person name="Kuo A."/>
            <person name="Mondo S."/>
            <person name="Pangilinan J."/>
            <person name="Riley R."/>
            <person name="Labutti K."/>
            <person name="Andreopoulos B."/>
            <person name="Lipzen A."/>
            <person name="Chen C."/>
            <person name="Yanf M."/>
            <person name="Daum C."/>
            <person name="Ng V."/>
            <person name="Clum A."/>
            <person name="Steindorff A."/>
            <person name="Ohm R."/>
            <person name="Martin F."/>
            <person name="Silar P."/>
            <person name="Natvig D."/>
            <person name="Lalanne C."/>
            <person name="Gautier V."/>
            <person name="Ament-Velasquez S.L."/>
            <person name="Kruys A."/>
            <person name="Hutchinson M.I."/>
            <person name="Powell A.J."/>
            <person name="Barry K."/>
            <person name="Miller A.N."/>
            <person name="Grigoriev I.V."/>
            <person name="Debuchy R."/>
            <person name="Gladieux P."/>
            <person name="Thoren M.H."/>
            <person name="Johannesson H."/>
        </authorList>
    </citation>
    <scope>NUCLEOTIDE SEQUENCE</scope>
    <source>
        <strain evidence="3">CBS 560.94</strain>
    </source>
</reference>
<evidence type="ECO:0000256" key="2">
    <source>
        <dbReference type="SAM" id="MobiDB-lite"/>
    </source>
</evidence>
<dbReference type="GeneID" id="87867405"/>
<evidence type="ECO:0000256" key="1">
    <source>
        <dbReference type="SAM" id="Coils"/>
    </source>
</evidence>
<feature type="coiled-coil region" evidence="1">
    <location>
        <begin position="463"/>
        <end position="588"/>
    </location>
</feature>
<sequence length="589" mass="67769">MATHPHGREVENTLDNGSAAKAEKPAELEATHDHPQGELVTNQDSSALIAENQRLKAKIQELLKELEIQLDNEARNYKRLAEIRQNHTEIEQSQAAERQAATERIAMLEAECNFLRDDNKQMDINHRDALSALDKWKDRYHDQQQNMRVLRGKSEWLEDQLNIAQHDLTTTKTDEARIAVSERQAVTEELTELKQECKQLKDQLTATRNERNSEQQAANNKISEVSKECGRLRKQIDTIQSELAAKVEEAREAETWREAATRRAAKIEEEREKLKEQVATAQGELTTQAKKVFEAEVKKKADARRVTELEEECKWWKKELYNCKNQLDVEGVSKAAFGARLEQASKRIREFEEECNRLKEKMTADTKNASDQISELKIECQMHRRRATDLEQECLGYKKQVAIIECQLETAIEERSQERVATAERKLATKTAEAHEANVNLQAAGKRVNELERWHWKRSDNEMSALKEQVATAEGQLATKTEEAHEANVKLKDAVKRIHELEIMSKRTETEISTQKTLLSLATAAKAARTTKLEQASKQIRELQEQNEHLRKEQTETAAEKNQALDQVAKLKKECRLYKEQANKVEEEL</sequence>
<comment type="caution">
    <text evidence="3">The sequence shown here is derived from an EMBL/GenBank/DDBJ whole genome shotgun (WGS) entry which is preliminary data.</text>
</comment>
<evidence type="ECO:0000313" key="3">
    <source>
        <dbReference type="EMBL" id="KAK3355555.1"/>
    </source>
</evidence>
<dbReference type="RefSeq" id="XP_062686933.1">
    <property type="nucleotide sequence ID" value="XM_062830251.1"/>
</dbReference>
<dbReference type="Gene3D" id="1.10.287.1490">
    <property type="match status" value="1"/>
</dbReference>
<proteinExistence type="predicted"/>
<dbReference type="AlphaFoldDB" id="A0AAE0JQG9"/>
<feature type="compositionally biased region" description="Basic and acidic residues" evidence="2">
    <location>
        <begin position="21"/>
        <end position="36"/>
    </location>
</feature>
<name>A0AAE0JQG9_9PEZI</name>